<dbReference type="SUPFAM" id="SSF81296">
    <property type="entry name" value="E set domains"/>
    <property type="match status" value="1"/>
</dbReference>
<keyword evidence="8 9" id="KW-0472">Membrane</keyword>
<evidence type="ECO:0000256" key="10">
    <source>
        <dbReference type="SAM" id="SignalP"/>
    </source>
</evidence>
<dbReference type="InterPro" id="IPR032694">
    <property type="entry name" value="CopC/D"/>
</dbReference>
<dbReference type="InterPro" id="IPR014755">
    <property type="entry name" value="Cu-Rt/internalin_Ig-like"/>
</dbReference>
<evidence type="ECO:0000256" key="3">
    <source>
        <dbReference type="ARBA" id="ARBA00022692"/>
    </source>
</evidence>
<proteinExistence type="predicted"/>
<evidence type="ECO:0000256" key="1">
    <source>
        <dbReference type="ARBA" id="ARBA00004651"/>
    </source>
</evidence>
<dbReference type="InterPro" id="IPR007348">
    <property type="entry name" value="CopC_dom"/>
</dbReference>
<feature type="transmembrane region" description="Helical" evidence="9">
    <location>
        <begin position="282"/>
        <end position="303"/>
    </location>
</feature>
<dbReference type="Pfam" id="PF04234">
    <property type="entry name" value="CopC"/>
    <property type="match status" value="1"/>
</dbReference>
<dbReference type="Pfam" id="PF05425">
    <property type="entry name" value="CopD"/>
    <property type="match status" value="1"/>
</dbReference>
<feature type="chain" id="PRO_5045283495" evidence="10">
    <location>
        <begin position="24"/>
        <end position="543"/>
    </location>
</feature>
<accession>A0ABS1HVF3</accession>
<dbReference type="PANTHER" id="PTHR34820">
    <property type="entry name" value="INNER MEMBRANE PROTEIN YEBZ"/>
    <property type="match status" value="1"/>
</dbReference>
<keyword evidence="5 10" id="KW-0732">Signal</keyword>
<keyword evidence="14" id="KW-1185">Reference proteome</keyword>
<feature type="transmembrane region" description="Helical" evidence="9">
    <location>
        <begin position="176"/>
        <end position="199"/>
    </location>
</feature>
<dbReference type="RefSeq" id="WP_200484844.1">
    <property type="nucleotide sequence ID" value="NZ_JAEPIV010000002.1"/>
</dbReference>
<evidence type="ECO:0000259" key="12">
    <source>
        <dbReference type="Pfam" id="PF05425"/>
    </source>
</evidence>
<evidence type="ECO:0000256" key="2">
    <source>
        <dbReference type="ARBA" id="ARBA00022475"/>
    </source>
</evidence>
<keyword evidence="4" id="KW-0479">Metal-binding</keyword>
<dbReference type="Proteomes" id="UP000654452">
    <property type="component" value="Unassembled WGS sequence"/>
</dbReference>
<evidence type="ECO:0000313" key="14">
    <source>
        <dbReference type="Proteomes" id="UP000654452"/>
    </source>
</evidence>
<organism evidence="13 14">
    <name type="scientific">Azospirillum aestuarii</name>
    <dbReference type="NCBI Taxonomy" id="2802052"/>
    <lineage>
        <taxon>Bacteria</taxon>
        <taxon>Pseudomonadati</taxon>
        <taxon>Pseudomonadota</taxon>
        <taxon>Alphaproteobacteria</taxon>
        <taxon>Rhodospirillales</taxon>
        <taxon>Azospirillaceae</taxon>
        <taxon>Azospirillum</taxon>
    </lineage>
</organism>
<evidence type="ECO:0000256" key="9">
    <source>
        <dbReference type="SAM" id="Phobius"/>
    </source>
</evidence>
<gene>
    <name evidence="13" type="ORF">JJL56_07980</name>
</gene>
<evidence type="ECO:0000259" key="11">
    <source>
        <dbReference type="Pfam" id="PF04234"/>
    </source>
</evidence>
<feature type="domain" description="CopC" evidence="11">
    <location>
        <begin position="24"/>
        <end position="115"/>
    </location>
</feature>
<keyword evidence="6 9" id="KW-1133">Transmembrane helix</keyword>
<feature type="signal peptide" evidence="10">
    <location>
        <begin position="1"/>
        <end position="23"/>
    </location>
</feature>
<keyword evidence="3 9" id="KW-0812">Transmembrane</keyword>
<keyword evidence="7" id="KW-0186">Copper</keyword>
<name>A0ABS1HVF3_9PROT</name>
<feature type="domain" description="Copper resistance protein D" evidence="12">
    <location>
        <begin position="313"/>
        <end position="413"/>
    </location>
</feature>
<keyword evidence="2" id="KW-1003">Cell membrane</keyword>
<evidence type="ECO:0000256" key="5">
    <source>
        <dbReference type="ARBA" id="ARBA00022729"/>
    </source>
</evidence>
<dbReference type="InterPro" id="IPR008457">
    <property type="entry name" value="Cu-R_CopD_dom"/>
</dbReference>
<sequence length="543" mass="54790">MRRLVVGWIAALMLLSLSAPALAHAVLVESAPEDGARLDGPPAEAVLRFNEPVRPVSVKLIGPGGVELPLPAASAAGDGALRVALPGGLAVGTHILSYRVSSADGHPVAGSLLFGIGAEPERPVELGGETPPATLLAAAALRALHYGSLLAAVGGGLFLVLVAGRWSPLNRRLRPGLCLGVGVAALVAVLNAGLAGAVLEGAPLSALASAPPWIAGLTSTAGPSVLLALLSLIAAALGLALEDRGTAGRVLLVAGAVGAALALAATGHAATAEPRWLSVPLVALHGLAVAFWIGGFWPLAVLLRTEPPAESLRLVRCFSGWAVPAVAVLLLAGAGLSALQLADPRAILTTAYGRIWTAKIVCALALLALAAFNRWRLTPRLEVMGGQAAARLRASVHTEMVVAALVVLFTAGLGTTPPPRTQALPVFAEKPAGFSTAVVARGRTAIVTVTPATPGPNRIEMRLTGPDGAPLDALEVSAELALPAAGIEGITSPLRKVAPGVYAADGMVLPVAGAWAVRLDALVSDFEKVPFRAAVPVAVPVGR</sequence>
<evidence type="ECO:0000256" key="7">
    <source>
        <dbReference type="ARBA" id="ARBA00023008"/>
    </source>
</evidence>
<feature type="transmembrane region" description="Helical" evidence="9">
    <location>
        <begin position="356"/>
        <end position="375"/>
    </location>
</feature>
<dbReference type="EMBL" id="JAEPIV010000002">
    <property type="protein sequence ID" value="MBK4718803.1"/>
    <property type="molecule type" value="Genomic_DNA"/>
</dbReference>
<dbReference type="Gene3D" id="2.60.40.1220">
    <property type="match status" value="1"/>
</dbReference>
<evidence type="ECO:0000256" key="4">
    <source>
        <dbReference type="ARBA" id="ARBA00022723"/>
    </source>
</evidence>
<reference evidence="13 14" key="1">
    <citation type="submission" date="2021-01" db="EMBL/GenBank/DDBJ databases">
        <title>Azospirillum sp. YIM DDC1 draft genome.</title>
        <authorList>
            <person name="Wang Y.-X."/>
        </authorList>
    </citation>
    <scope>NUCLEOTIDE SEQUENCE [LARGE SCALE GENOMIC DNA]</scope>
    <source>
        <strain evidence="13 14">YIM DDC1</strain>
    </source>
</reference>
<comment type="subcellular location">
    <subcellularLocation>
        <location evidence="1">Cell membrane</location>
        <topology evidence="1">Multi-pass membrane protein</topology>
    </subcellularLocation>
</comment>
<dbReference type="PANTHER" id="PTHR34820:SF4">
    <property type="entry name" value="INNER MEMBRANE PROTEIN YEBZ"/>
    <property type="match status" value="1"/>
</dbReference>
<feature type="transmembrane region" description="Helical" evidence="9">
    <location>
        <begin position="396"/>
        <end position="414"/>
    </location>
</feature>
<feature type="transmembrane region" description="Helical" evidence="9">
    <location>
        <begin position="143"/>
        <end position="164"/>
    </location>
</feature>
<feature type="transmembrane region" description="Helical" evidence="9">
    <location>
        <begin position="219"/>
        <end position="241"/>
    </location>
</feature>
<evidence type="ECO:0000313" key="13">
    <source>
        <dbReference type="EMBL" id="MBK4718803.1"/>
    </source>
</evidence>
<dbReference type="InterPro" id="IPR014756">
    <property type="entry name" value="Ig_E-set"/>
</dbReference>
<feature type="transmembrane region" description="Helical" evidence="9">
    <location>
        <begin position="250"/>
        <end position="270"/>
    </location>
</feature>
<protein>
    <submittedName>
        <fullName evidence="13">CopD family protein</fullName>
    </submittedName>
</protein>
<evidence type="ECO:0000256" key="8">
    <source>
        <dbReference type="ARBA" id="ARBA00023136"/>
    </source>
</evidence>
<feature type="transmembrane region" description="Helical" evidence="9">
    <location>
        <begin position="315"/>
        <end position="336"/>
    </location>
</feature>
<comment type="caution">
    <text evidence="13">The sequence shown here is derived from an EMBL/GenBank/DDBJ whole genome shotgun (WGS) entry which is preliminary data.</text>
</comment>
<evidence type="ECO:0000256" key="6">
    <source>
        <dbReference type="ARBA" id="ARBA00022989"/>
    </source>
</evidence>